<evidence type="ECO:0000256" key="4">
    <source>
        <dbReference type="ARBA" id="ARBA00022723"/>
    </source>
</evidence>
<feature type="compositionally biased region" description="Polar residues" evidence="11">
    <location>
        <begin position="1186"/>
        <end position="1199"/>
    </location>
</feature>
<dbReference type="InterPro" id="IPR036236">
    <property type="entry name" value="Znf_C2H2_sf"/>
</dbReference>
<feature type="domain" description="C2H2-type" evidence="12">
    <location>
        <begin position="1344"/>
        <end position="1371"/>
    </location>
</feature>
<dbReference type="PROSITE" id="PS00028">
    <property type="entry name" value="ZINC_FINGER_C2H2_1"/>
    <property type="match status" value="13"/>
</dbReference>
<keyword evidence="6 10" id="KW-0863">Zinc-finger</keyword>
<feature type="compositionally biased region" description="Basic residues" evidence="11">
    <location>
        <begin position="1443"/>
        <end position="1467"/>
    </location>
</feature>
<feature type="region of interest" description="Disordered" evidence="11">
    <location>
        <begin position="655"/>
        <end position="833"/>
    </location>
</feature>
<dbReference type="PANTHER" id="PTHR24394:SF18">
    <property type="entry name" value="ZINC FINGER AND BTB DOMAIN-CONTAINING PROTEIN 18"/>
    <property type="match status" value="1"/>
</dbReference>
<proteinExistence type="inferred from homology"/>
<feature type="compositionally biased region" description="Low complexity" evidence="11">
    <location>
        <begin position="1138"/>
        <end position="1152"/>
    </location>
</feature>
<dbReference type="FunFam" id="3.30.160.60:FF:000100">
    <property type="entry name" value="Zinc finger 45-like"/>
    <property type="match status" value="2"/>
</dbReference>
<feature type="domain" description="C2H2-type" evidence="12">
    <location>
        <begin position="43"/>
        <end position="70"/>
    </location>
</feature>
<dbReference type="SMART" id="SM00355">
    <property type="entry name" value="ZnF_C2H2"/>
    <property type="match status" value="14"/>
</dbReference>
<dbReference type="GO" id="GO:0000981">
    <property type="term" value="F:DNA-binding transcription factor activity, RNA polymerase II-specific"/>
    <property type="evidence" value="ECO:0007669"/>
    <property type="project" value="TreeGrafter"/>
</dbReference>
<dbReference type="FunFam" id="3.30.160.60:FF:002343">
    <property type="entry name" value="Zinc finger protein 33A"/>
    <property type="match status" value="1"/>
</dbReference>
<feature type="domain" description="C2H2-type" evidence="12">
    <location>
        <begin position="1919"/>
        <end position="1946"/>
    </location>
</feature>
<dbReference type="OrthoDB" id="2687452at2759"/>
<keyword evidence="7" id="KW-0862">Zinc</keyword>
<feature type="region of interest" description="Disordered" evidence="11">
    <location>
        <begin position="1866"/>
        <end position="1888"/>
    </location>
</feature>
<feature type="compositionally biased region" description="Polar residues" evidence="11">
    <location>
        <begin position="769"/>
        <end position="783"/>
    </location>
</feature>
<dbReference type="GeneTree" id="ENSGT00940000164807"/>
<feature type="compositionally biased region" description="Polar residues" evidence="11">
    <location>
        <begin position="655"/>
        <end position="666"/>
    </location>
</feature>
<feature type="region of interest" description="Disordered" evidence="11">
    <location>
        <begin position="2414"/>
        <end position="2433"/>
    </location>
</feature>
<feature type="region of interest" description="Disordered" evidence="11">
    <location>
        <begin position="458"/>
        <end position="631"/>
    </location>
</feature>
<feature type="domain" description="C2H2-type" evidence="12">
    <location>
        <begin position="2092"/>
        <end position="2119"/>
    </location>
</feature>
<feature type="domain" description="C2H2-type" evidence="12">
    <location>
        <begin position="2064"/>
        <end position="2091"/>
    </location>
</feature>
<feature type="compositionally biased region" description="Polar residues" evidence="11">
    <location>
        <begin position="695"/>
        <end position="714"/>
    </location>
</feature>
<feature type="domain" description="C2H2-type" evidence="12">
    <location>
        <begin position="2008"/>
        <end position="2035"/>
    </location>
</feature>
<feature type="region of interest" description="Disordered" evidence="11">
    <location>
        <begin position="1"/>
        <end position="38"/>
    </location>
</feature>
<dbReference type="Gene3D" id="3.30.160.60">
    <property type="entry name" value="Classic Zinc Finger"/>
    <property type="match status" value="10"/>
</dbReference>
<dbReference type="FunFam" id="3.30.160.60:FF:000512">
    <property type="entry name" value="zinc finger protein 197 isoform X1"/>
    <property type="match status" value="1"/>
</dbReference>
<feature type="region of interest" description="Disordered" evidence="11">
    <location>
        <begin position="91"/>
        <end position="146"/>
    </location>
</feature>
<evidence type="ECO:0000256" key="7">
    <source>
        <dbReference type="ARBA" id="ARBA00022833"/>
    </source>
</evidence>
<feature type="compositionally biased region" description="Basic and acidic residues" evidence="11">
    <location>
        <begin position="606"/>
        <end position="615"/>
    </location>
</feature>
<evidence type="ECO:0000256" key="5">
    <source>
        <dbReference type="ARBA" id="ARBA00022737"/>
    </source>
</evidence>
<sequence length="2433" mass="267657">MQTMERSTRSSRRDAAAAAVRVPSTSSSVPAGPPGSQSDGGQFLCIECSETFATKLQLNAHLQSHTATKPYVCSHCGRGFHHQVFLQMHERSHEHGSPHNQTSAAKPSPSRVISTRSSKVVAPVEEDKVHVKDPQSKHGPSPNITVEFRKEKPTPQVVAPIECVTRLTRGKAPTLYHQDEEPEKRSAFGFHVSKYSNNTVHLMDAFGNSIELLTEVFNLYASTEPEGGNAAENTVPSDHAVELSSTVLQHPCQSNTASPVNEEACRNGSLESSVSAVRNGVSPKSDVSPAEEGLDDLKVDDATPSATVAPENFTQDKCKSPGGTRSASSDLPAENTSLAVPEPSDDVLAEQMETDSKGFTGKRDTTTSMLADSAASSSAPAGRTAATSNSEEHATILSSDLLPAAAVETSTQQSGGVENLLSGDRDIVSSESVSTSQENACNAAHKDNGFLENVAELTSSAESKVVSPTDEPDQPKLQPEAGKDHQCHTRPSGESHVLNEGQQEIQAETAAETSAQSEHTDITCSVSPPINLHQYSALTTSADEETERSGADEAGRSPAGDLTKEMNLTESERSPVSLPQSESEPSQQVCSDPDALQECVLSETAEGDRATKELGEGAADDAEIPDRSGLSDCKAVELVDKELNLFPSESLAEAQYSTKTFSQPQSEEGDIEGHREEEGSISDHMSPATPEDDLSNQVTLDTCTSQEDTMLSETGNRHLPIGMTDAEPSSLLQQVKVQGTTELDSDEIGEQTENPTFSPDQTKVRDISQAETGTGSDASSQEMTELGTGTILSNEDRVEFTEQNHEPALVTEEQNHEPALVTEEQNHEPALVTEEQNHEPALVTEEQNHEPALVTEEQNHEPALVTEEQNHEPALVTEEQNHEPALVTEEQNHEPALVTEEQNHEPALVTEEQNHEHALVTEEQNHEPALVTEEQNHEPALVTEEQNHEPALVTEEQNHEPALVTEEQNHEPALVTEEQNPEPALVTAQTITVSATNTAECADKSPRATSNSAVLSPEEDGLIDSATPSAQGLHPEGSPSCEMEICHVENKDSLLPPDILGPQSSDHPPRKEPEHLVPTDTAEQVPLNVDIAEKESDDQLRDLKGKGLLSDSAEPSKPTQNHNEGEPEAKEQPSASILTTCETESSAASSLSNDCNHQDVIDKTTAPSNPDPSAEPNTEGPLCLAPSSNTPSVPDTGTSVGAGEALTELPAGQTSSQEEKLETSKEPLLSPKSKLRQAISEMSVYCMSGKLLTVGAKCLLCDQKLRTYRGEISSPICRKCRLNKKNRDPCFMTELPPHSQSSLERDLLTKASPCRIKREAAESEDSLKPLESSDTEAETAEKMYKCHKCDKSFALSVLLAGHVKFHSLPKCLTCGRLMRLRFKARRIPRNCRVCTNKLKDKRKAEGNESSDENKSDESLTVSQASLKDKDDPEQFPHGDNKYRPRSQKVVKTKLSTRKFHHTRRVGKKAAGSVSASKRGVGAPLKSTYDLSKSTSIKPYKCTKCPMAFKRPIYLVKHMRKHMPSALHNPFTALKGSPHHSDSDLDPKNLTYSDVLGVRPGEKKVLRRKRQKQGSDEPAMEQKRRPVQKPRLSKPNLAFVDSATLSSDGYSVGNPCQVLNQGEGGRVMTPFGGFSAKEEANETPISDHNPCKEDPLSDSGTSSPDESTSGDKPHMCQHCGKRFQHYRSLHLHVLVHTAIQCESCGRRLRFKKRAGRRSKKCRLCRLQEKEQVFEPPLPAATKKPLTLGKARGSTVLPPKRTRIMKNLKGQSLAELKQMSKGMKQLLVKGLAQKPRKQKPGSELLKVAGRKKKVKDLPELSQVDPLGIDHPESSPSTSAIKLEDGTFSDSAGKVMFVSTMKMKKAKGLVNEHEAASEETQEPLHDQPASDKLPQCSVCDQEFENQELLFAHMQSHADVLLFPCPHCPHRFHKKPLLKIHLFTHFKDRPHRCTDCNKSFSRINHLNMHRRVHMGIRPYSCPDCPSSFRHKVSLLVHRYSHSKVLPIDLKPYQCAYCAKRFLRSDHLEVHQRFHTGECPFQCPDCDKTFPSKARLSIHSRVHSGVRPHSCPTCQRSFIHKANLERHLQKHTGELAFSCVKCSVRFPSLVTLAQHKHTHRREEVFSCVHCEKRFLYKKSLYKHQNLCQGGKKVKLGDGQVGGIKRRRRLKKEDNPEPGVKRPRLKKNPTGTKLDKEGNPIKAKRIKKEKDTEEEQGQEKPSESLDMEESAPKKGKRKQPEAKSAPKKGKRKQPEAKGAKVKRVKKEKATSSEEQGPETAETTEESATEKGKKKIPKTIKVRKIRKKATSEGEDASTESGTNKVRRKQTEGNPQKAEGKPEKGTGNVRGKREKVQKEGVKLKPQKEESTKSKKSSEGRKQQGEDKPKNSRLGVKRGPYKKRAPGEKKTRIVRVKVKSVQVKLKPGRKKKQVMKEKKEKV</sequence>
<feature type="compositionally biased region" description="Polar residues" evidence="11">
    <location>
        <begin position="1657"/>
        <end position="1666"/>
    </location>
</feature>
<evidence type="ECO:0000256" key="6">
    <source>
        <dbReference type="ARBA" id="ARBA00022771"/>
    </source>
</evidence>
<evidence type="ECO:0000256" key="9">
    <source>
        <dbReference type="ARBA" id="ARBA00023242"/>
    </source>
</evidence>
<evidence type="ECO:0000256" key="2">
    <source>
        <dbReference type="ARBA" id="ARBA00004123"/>
    </source>
</evidence>
<dbReference type="Ensembl" id="ENSLLET00000031600.1">
    <property type="protein sequence ID" value="ENSLLEP00000030431.1"/>
    <property type="gene ID" value="ENSLLEG00000019281.1"/>
</dbReference>
<feature type="domain" description="C2H2-type" evidence="12">
    <location>
        <begin position="1947"/>
        <end position="1974"/>
    </location>
</feature>
<keyword evidence="14" id="KW-1185">Reference proteome</keyword>
<dbReference type="GO" id="GO:0005634">
    <property type="term" value="C:nucleus"/>
    <property type="evidence" value="ECO:0007669"/>
    <property type="project" value="UniProtKB-SubCell"/>
</dbReference>
<feature type="region of interest" description="Disordered" evidence="11">
    <location>
        <begin position="1402"/>
        <end position="1479"/>
    </location>
</feature>
<dbReference type="SUPFAM" id="SSF57667">
    <property type="entry name" value="beta-beta-alpha zinc fingers"/>
    <property type="match status" value="8"/>
</dbReference>
<feature type="compositionally biased region" description="Basic and acidic residues" evidence="11">
    <location>
        <begin position="125"/>
        <end position="136"/>
    </location>
</feature>
<dbReference type="PANTHER" id="PTHR24394">
    <property type="entry name" value="ZINC FINGER PROTEIN"/>
    <property type="match status" value="1"/>
</dbReference>
<comment type="subcellular location">
    <subcellularLocation>
        <location evidence="2">Nucleus</location>
    </subcellularLocation>
</comment>
<name>A0A8C5Q019_9ANUR</name>
<feature type="compositionally biased region" description="Basic and acidic residues" evidence="11">
    <location>
        <begin position="794"/>
        <end position="805"/>
    </location>
</feature>
<feature type="compositionally biased region" description="Basic residues" evidence="11">
    <location>
        <begin position="2285"/>
        <end position="2301"/>
    </location>
</feature>
<feature type="region of interest" description="Disordered" evidence="11">
    <location>
        <begin position="997"/>
        <end position="1229"/>
    </location>
</feature>
<feature type="compositionally biased region" description="Basic and acidic residues" evidence="11">
    <location>
        <begin position="1402"/>
        <end position="1417"/>
    </location>
</feature>
<feature type="compositionally biased region" description="Basic and acidic residues" evidence="11">
    <location>
        <begin position="481"/>
        <end position="493"/>
    </location>
</feature>
<evidence type="ECO:0000256" key="10">
    <source>
        <dbReference type="PROSITE-ProRule" id="PRU00042"/>
    </source>
</evidence>
<feature type="compositionally biased region" description="Polar residues" evidence="11">
    <location>
        <begin position="751"/>
        <end position="761"/>
    </location>
</feature>
<feature type="domain" description="C2H2-type" evidence="12">
    <location>
        <begin position="71"/>
        <end position="98"/>
    </location>
</feature>
<protein>
    <recommendedName>
        <fullName evidence="12">C2H2-type domain-containing protein</fullName>
    </recommendedName>
</protein>
<comment type="similarity">
    <text evidence="3">Belongs to the krueppel C2H2-type zinc-finger protein family.</text>
</comment>
<feature type="region of interest" description="Disordered" evidence="11">
    <location>
        <begin position="1790"/>
        <end position="1809"/>
    </location>
</feature>
<dbReference type="FunFam" id="3.30.160.60:FF:000446">
    <property type="entry name" value="Zinc finger protein"/>
    <property type="match status" value="1"/>
</dbReference>
<evidence type="ECO:0000256" key="1">
    <source>
        <dbReference type="ARBA" id="ARBA00003767"/>
    </source>
</evidence>
<feature type="compositionally biased region" description="Basic and acidic residues" evidence="11">
    <location>
        <begin position="1067"/>
        <end position="1077"/>
    </location>
</feature>
<feature type="compositionally biased region" description="Basic and acidic residues" evidence="11">
    <location>
        <begin position="1091"/>
        <end position="1105"/>
    </location>
</feature>
<feature type="compositionally biased region" description="Low complexity" evidence="11">
    <location>
        <begin position="16"/>
        <end position="30"/>
    </location>
</feature>
<dbReference type="Proteomes" id="UP000694569">
    <property type="component" value="Unplaced"/>
</dbReference>
<dbReference type="InterPro" id="IPR013087">
    <property type="entry name" value="Znf_C2H2_type"/>
</dbReference>
<keyword evidence="8" id="KW-0238">DNA-binding</keyword>
<comment type="function">
    <text evidence="1">May be involved in transcriptional regulation.</text>
</comment>
<feature type="compositionally biased region" description="Polar residues" evidence="11">
    <location>
        <begin position="323"/>
        <end position="338"/>
    </location>
</feature>
<feature type="region of interest" description="Disordered" evidence="11">
    <location>
        <begin position="267"/>
        <end position="395"/>
    </location>
</feature>
<feature type="compositionally biased region" description="Polar residues" evidence="11">
    <location>
        <begin position="522"/>
        <end position="541"/>
    </location>
</feature>
<organism evidence="13 14">
    <name type="scientific">Leptobrachium leishanense</name>
    <name type="common">Leishan spiny toad</name>
    <dbReference type="NCBI Taxonomy" id="445787"/>
    <lineage>
        <taxon>Eukaryota</taxon>
        <taxon>Metazoa</taxon>
        <taxon>Chordata</taxon>
        <taxon>Craniata</taxon>
        <taxon>Vertebrata</taxon>
        <taxon>Euteleostomi</taxon>
        <taxon>Amphibia</taxon>
        <taxon>Batrachia</taxon>
        <taxon>Anura</taxon>
        <taxon>Pelobatoidea</taxon>
        <taxon>Megophryidae</taxon>
        <taxon>Leptobrachium</taxon>
    </lineage>
</organism>
<evidence type="ECO:0000313" key="14">
    <source>
        <dbReference type="Proteomes" id="UP000694569"/>
    </source>
</evidence>
<evidence type="ECO:0000313" key="13">
    <source>
        <dbReference type="Ensembl" id="ENSLLEP00000030431.1"/>
    </source>
</evidence>
<feature type="compositionally biased region" description="Polar residues" evidence="11">
    <location>
        <begin position="730"/>
        <end position="742"/>
    </location>
</feature>
<evidence type="ECO:0000259" key="12">
    <source>
        <dbReference type="PROSITE" id="PS50157"/>
    </source>
</evidence>
<reference evidence="13" key="1">
    <citation type="submission" date="2025-08" db="UniProtKB">
        <authorList>
            <consortium name="Ensembl"/>
        </authorList>
    </citation>
    <scope>IDENTIFICATION</scope>
</reference>
<feature type="compositionally biased region" description="Basic and acidic residues" evidence="11">
    <location>
        <begin position="1"/>
        <end position="15"/>
    </location>
</feature>
<feature type="region of interest" description="Disordered" evidence="11">
    <location>
        <begin position="1821"/>
        <end position="1841"/>
    </location>
</feature>
<dbReference type="Pfam" id="PF00096">
    <property type="entry name" value="zf-C2H2"/>
    <property type="match status" value="5"/>
</dbReference>
<feature type="compositionally biased region" description="Basic and acidic residues" evidence="11">
    <location>
        <begin position="1867"/>
        <end position="1886"/>
    </location>
</feature>
<evidence type="ECO:0000256" key="3">
    <source>
        <dbReference type="ARBA" id="ARBA00006991"/>
    </source>
</evidence>
<feature type="compositionally biased region" description="Basic residues" evidence="11">
    <location>
        <begin position="2386"/>
        <end position="2395"/>
    </location>
</feature>
<feature type="region of interest" description="Disordered" evidence="11">
    <location>
        <begin position="1637"/>
        <end position="1672"/>
    </location>
</feature>
<feature type="domain" description="C2H2-type" evidence="12">
    <location>
        <begin position="1673"/>
        <end position="1696"/>
    </location>
</feature>
<evidence type="ECO:0000256" key="11">
    <source>
        <dbReference type="SAM" id="MobiDB-lite"/>
    </source>
</evidence>
<feature type="region of interest" description="Disordered" evidence="11">
    <location>
        <begin position="1529"/>
        <end position="1595"/>
    </location>
</feature>
<evidence type="ECO:0000256" key="8">
    <source>
        <dbReference type="ARBA" id="ARBA00023125"/>
    </source>
</evidence>
<feature type="compositionally biased region" description="Low complexity" evidence="11">
    <location>
        <begin position="366"/>
        <end position="388"/>
    </location>
</feature>
<accession>A0A8C5Q019</accession>
<feature type="region of interest" description="Disordered" evidence="11">
    <location>
        <begin position="2146"/>
        <end position="2404"/>
    </location>
</feature>
<feature type="domain" description="C2H2-type" evidence="12">
    <location>
        <begin position="1975"/>
        <end position="2002"/>
    </location>
</feature>
<feature type="domain" description="C2H2-type" evidence="12">
    <location>
        <begin position="1499"/>
        <end position="1521"/>
    </location>
</feature>
<dbReference type="PROSITE" id="PS50157">
    <property type="entry name" value="ZINC_FINGER_C2H2_2"/>
    <property type="match status" value="13"/>
</dbReference>
<dbReference type="GO" id="GO:0003677">
    <property type="term" value="F:DNA binding"/>
    <property type="evidence" value="ECO:0007669"/>
    <property type="project" value="UniProtKB-KW"/>
</dbReference>
<feature type="compositionally biased region" description="Basic and acidic residues" evidence="11">
    <location>
        <begin position="1426"/>
        <end position="1442"/>
    </location>
</feature>
<keyword evidence="4" id="KW-0479">Metal-binding</keyword>
<feature type="compositionally biased region" description="Polar residues" evidence="11">
    <location>
        <begin position="98"/>
        <end position="118"/>
    </location>
</feature>
<feature type="compositionally biased region" description="Low complexity" evidence="11">
    <location>
        <begin position="574"/>
        <end position="591"/>
    </location>
</feature>
<feature type="compositionally biased region" description="Basic and acidic residues" evidence="11">
    <location>
        <begin position="2346"/>
        <end position="2381"/>
    </location>
</feature>
<dbReference type="GO" id="GO:0008270">
    <property type="term" value="F:zinc ion binding"/>
    <property type="evidence" value="ECO:0007669"/>
    <property type="project" value="UniProtKB-KW"/>
</dbReference>
<keyword evidence="9" id="KW-0539">Nucleus</keyword>
<keyword evidence="5" id="KW-0677">Repeat</keyword>
<feature type="domain" description="C2H2-type" evidence="12">
    <location>
        <begin position="2120"/>
        <end position="2148"/>
    </location>
</feature>
<feature type="domain" description="C2H2-type" evidence="12">
    <location>
        <begin position="2036"/>
        <end position="2063"/>
    </location>
</feature>
<reference evidence="13" key="2">
    <citation type="submission" date="2025-09" db="UniProtKB">
        <authorList>
            <consortium name="Ensembl"/>
        </authorList>
    </citation>
    <scope>IDENTIFICATION</scope>
</reference>
<feature type="compositionally biased region" description="Low complexity" evidence="11">
    <location>
        <begin position="502"/>
        <end position="517"/>
    </location>
</feature>